<dbReference type="SUPFAM" id="SSF56672">
    <property type="entry name" value="DNA/RNA polymerases"/>
    <property type="match status" value="1"/>
</dbReference>
<reference evidence="1" key="1">
    <citation type="submission" date="2014-05" db="EMBL/GenBank/DDBJ databases">
        <authorList>
            <person name="Chronopoulou M."/>
        </authorList>
    </citation>
    <scope>NUCLEOTIDE SEQUENCE</scope>
    <source>
        <tissue evidence="1">Whole organism</tissue>
    </source>
</reference>
<dbReference type="AlphaFoldDB" id="A0A0K2TZT5"/>
<evidence type="ECO:0008006" key="2">
    <source>
        <dbReference type="Google" id="ProtNLM"/>
    </source>
</evidence>
<name>A0A0K2TZT5_LEPSM</name>
<dbReference type="EMBL" id="HACA01014147">
    <property type="protein sequence ID" value="CDW31508.1"/>
    <property type="molecule type" value="Transcribed_RNA"/>
</dbReference>
<organism evidence="1">
    <name type="scientific">Lepeophtheirus salmonis</name>
    <name type="common">Salmon louse</name>
    <name type="synonym">Caligus salmonis</name>
    <dbReference type="NCBI Taxonomy" id="72036"/>
    <lineage>
        <taxon>Eukaryota</taxon>
        <taxon>Metazoa</taxon>
        <taxon>Ecdysozoa</taxon>
        <taxon>Arthropoda</taxon>
        <taxon>Crustacea</taxon>
        <taxon>Multicrustacea</taxon>
        <taxon>Hexanauplia</taxon>
        <taxon>Copepoda</taxon>
        <taxon>Siphonostomatoida</taxon>
        <taxon>Caligidae</taxon>
        <taxon>Lepeophtheirus</taxon>
    </lineage>
</organism>
<proteinExistence type="predicted"/>
<evidence type="ECO:0000313" key="1">
    <source>
        <dbReference type="EMBL" id="CDW31508.1"/>
    </source>
</evidence>
<sequence length="124" mass="14634">MRALDKHWLTMNENKCKYSTARIKLLVSQIENGMMKPDPDRLKSLMRIHKQRNEKELRRILVMFPHYLIPSFSKKLHSMVHPQDYTWNTEAKEVCAKMKKNIENAVVNIVIDPLERLTVDTDAS</sequence>
<dbReference type="InterPro" id="IPR043502">
    <property type="entry name" value="DNA/RNA_pol_sf"/>
</dbReference>
<protein>
    <recommendedName>
        <fullName evidence="2">Reverse transcriptase/retrotransposon-derived protein RNase H-like domain-containing protein</fullName>
    </recommendedName>
</protein>
<accession>A0A0K2TZT5</accession>
<dbReference type="EMBL" id="HACA01014146">
    <property type="protein sequence ID" value="CDW31507.1"/>
    <property type="molecule type" value="Transcribed_RNA"/>
</dbReference>
<dbReference type="GO" id="GO:0071897">
    <property type="term" value="P:DNA biosynthetic process"/>
    <property type="evidence" value="ECO:0007669"/>
    <property type="project" value="UniProtKB-ARBA"/>
</dbReference>